<gene>
    <name evidence="1" type="ORF">GHK62_22675</name>
</gene>
<dbReference type="Proteomes" id="UP000439983">
    <property type="component" value="Unassembled WGS sequence"/>
</dbReference>
<proteinExistence type="predicted"/>
<reference evidence="1 2" key="1">
    <citation type="journal article" date="2013" name="Genome Biol.">
        <title>Comparative genomics of the core and accessory genomes of 48 Sinorhizobium strains comprising five genospecies.</title>
        <authorList>
            <person name="Sugawara M."/>
            <person name="Epstein B."/>
            <person name="Badgley B.D."/>
            <person name="Unno T."/>
            <person name="Xu L."/>
            <person name="Reese J."/>
            <person name="Gyaneshwar P."/>
            <person name="Denny R."/>
            <person name="Mudge J."/>
            <person name="Bharti A.K."/>
            <person name="Farmer A.D."/>
            <person name="May G.D."/>
            <person name="Woodward J.E."/>
            <person name="Medigue C."/>
            <person name="Vallenet D."/>
            <person name="Lajus A."/>
            <person name="Rouy Z."/>
            <person name="Martinez-Vaz B."/>
            <person name="Tiffin P."/>
            <person name="Young N.D."/>
            <person name="Sadowsky M.J."/>
        </authorList>
    </citation>
    <scope>NUCLEOTIDE SEQUENCE [LARGE SCALE GENOMIC DNA]</scope>
    <source>
        <strain evidence="1 2">USDA4894</strain>
    </source>
</reference>
<evidence type="ECO:0000313" key="2">
    <source>
        <dbReference type="Proteomes" id="UP000439983"/>
    </source>
</evidence>
<organism evidence="1 2">
    <name type="scientific">Sinorhizobium terangae</name>
    <dbReference type="NCBI Taxonomy" id="110322"/>
    <lineage>
        <taxon>Bacteria</taxon>
        <taxon>Pseudomonadati</taxon>
        <taxon>Pseudomonadota</taxon>
        <taxon>Alphaproteobacteria</taxon>
        <taxon>Hyphomicrobiales</taxon>
        <taxon>Rhizobiaceae</taxon>
        <taxon>Sinorhizobium/Ensifer group</taxon>
        <taxon>Sinorhizobium</taxon>
    </lineage>
</organism>
<dbReference type="RefSeq" id="WP_153441329.1">
    <property type="nucleotide sequence ID" value="NZ_JACIGA010000002.1"/>
</dbReference>
<evidence type="ECO:0008006" key="3">
    <source>
        <dbReference type="Google" id="ProtNLM"/>
    </source>
</evidence>
<dbReference type="EMBL" id="WITC01000097">
    <property type="protein sequence ID" value="MQX17459.1"/>
    <property type="molecule type" value="Genomic_DNA"/>
</dbReference>
<name>A0A6N7LJQ0_SINTE</name>
<keyword evidence="2" id="KW-1185">Reference proteome</keyword>
<sequence length="1340" mass="148924">MDWSELQPGLPCLALLCASPIDLASGWTELAAVRGELEAIASDPNFGMARRKLQCQLSAGDTGFVAVQRISRTRLAAIYTDPATARTLAGASPTFLASAPPVGRPELLVSGQNWWASPQQVRVQLGLEGMGKTWSALELMRDLSASDGGPIPVIITSKRAEHAPDGLAAVLDGLVALGEHAGLHLSDPRGFWQRRLRLWAHPAAGSDPKLLILVDGLDELDPFDWEGWLAPLFALEWRSLFRLIITCRDDDWVRRVRAASVLPRDTAPVSVGRFGTAERDVYLSARGINTTVVSEQVLEAALHPRTAFHLTRLAAEIGDLKRITREQLLLRDFANRHMLKGGELDGDGFMALVSAQAQAAQAAALAQQAYRVTQGAIVELAAEISGYDRNRMRSVLGDLIGASWFERDSSKPHLLTFKDTALPDAVGFALADKIRGLSVADAVVEIDRFLEPWNADDLVEKVLRTCATALVVDSAVEDALCMAVLERWEEKPFHGDAGQDFWRRLHIFRPTLFLDLCGRHGSFDGSWLLPWGIACLWDDHPSARGEVEQHISRWLSVVPLSDDRDSGDRSYNRVVNRERRKQRRRLRALEKIQPGQWAPRIGVPTSDWPQGTVRLASRIVGFLPRLSFVPAIAAWAENHAAAGHGGNEREILALLRYNELDHTETLTAVRTEAHRLQALDTDLGRTAAAMLLRSTSEPDDAASAETLKAGPTKRLPSYLTRGRDRGSNRICFVLDRTPPSGQALLRELSAYAADPWSHLDPAVAAALEGAVANLNAKDVPTLFEFNGQALATVLRWHPERFDALYRAYLRANRAGARTDGSGNPDQVNRDHALHALPFFEESELTSLADRLAVSANSNHAGRDFTDAFRLAHRPLSEQVALLIAAPMTEWPQNYKHLLNEPEGSEIADLITGIDFKQARDDIWPDLTLADTLVRRFGAGCTPIERDWRIGLGHGDEDVRRRVISLATHVAPAAAALELVALSGPGALTVSGRLPFEESAPLLALDDETLRRFLPRLHPEVLMRAYQRRPNLRTDISGPLRAWMADKLLVKRSSRALGNAFMQYVDRDEAYAEFCRVEHAEAVRLIRSAWGDKHFRDNILWEHGGGPAWAMIKALATSEIQLVKEIWRGSLDETSSIWVGDVEIFPATLPVGETFDDLRAEMLHRALTDERLFVAVISLERAGHGAFLRDWVRARLDGGRALDRARALAVAGFLDGTDEAIALWAEIEASPVPAGWLGDVRTTARKWFNRALAARHWYREMSSATSEFSAYRCFWLASRHFDDRYELYFRAPGLRVDRNSWRAQWLDFFGDMIKNFRSNADKDLKKSFAFDKRANDIIHGA</sequence>
<dbReference type="OrthoDB" id="7210088at2"/>
<comment type="caution">
    <text evidence="1">The sequence shown here is derived from an EMBL/GenBank/DDBJ whole genome shotgun (WGS) entry which is preliminary data.</text>
</comment>
<protein>
    <recommendedName>
        <fullName evidence="3">NACHT domain-containing protein</fullName>
    </recommendedName>
</protein>
<accession>A0A6N7LJQ0</accession>
<evidence type="ECO:0000313" key="1">
    <source>
        <dbReference type="EMBL" id="MQX17459.1"/>
    </source>
</evidence>